<feature type="compositionally biased region" description="Polar residues" evidence="5">
    <location>
        <begin position="1"/>
        <end position="21"/>
    </location>
</feature>
<evidence type="ECO:0000256" key="4">
    <source>
        <dbReference type="ARBA" id="ARBA00023088"/>
    </source>
</evidence>
<dbReference type="Pfam" id="PF00746">
    <property type="entry name" value="Gram_pos_anchor"/>
    <property type="match status" value="1"/>
</dbReference>
<keyword evidence="4" id="KW-0572">Peptidoglycan-anchor</keyword>
<accession>A0ABY9LGC5</accession>
<keyword evidence="6" id="KW-0812">Transmembrane</keyword>
<proteinExistence type="predicted"/>
<keyword evidence="6" id="KW-1133">Transmembrane helix</keyword>
<keyword evidence="1" id="KW-0134">Cell wall</keyword>
<evidence type="ECO:0000259" key="7">
    <source>
        <dbReference type="Pfam" id="PF00746"/>
    </source>
</evidence>
<reference evidence="9" key="1">
    <citation type="submission" date="2022-10" db="EMBL/GenBank/DDBJ databases">
        <title>Streptococcus didelphis as causative of fatal infections in opossums (Didelphis albiventris).</title>
        <authorList>
            <person name="Breyer G.M."/>
            <person name="Da Silva M.E.R.J."/>
            <person name="Siqueira F.M."/>
        </authorList>
    </citation>
    <scope>NUCLEOTIDE SEQUENCE [LARGE SCALE GENOMIC DNA]</scope>
    <source>
        <strain evidence="9">LBVP101/21</strain>
    </source>
</reference>
<dbReference type="Proteomes" id="UP001238096">
    <property type="component" value="Chromosome"/>
</dbReference>
<dbReference type="NCBIfam" id="TIGR01167">
    <property type="entry name" value="LPXTG_anchor"/>
    <property type="match status" value="1"/>
</dbReference>
<name>A0ABY9LGC5_9STRE</name>
<sequence length="73" mass="7828">MMQKMTPGQMTQAPSQMQVTNKTDRMAGTKNSAVNLPHAGEENKQSLSLLGLVTLAVTALVGLFKGLNKKKTL</sequence>
<feature type="domain" description="Gram-positive cocci surface proteins LPxTG" evidence="7">
    <location>
        <begin position="29"/>
        <end position="70"/>
    </location>
</feature>
<keyword evidence="2" id="KW-0964">Secreted</keyword>
<evidence type="ECO:0000313" key="8">
    <source>
        <dbReference type="EMBL" id="WMB27947.1"/>
    </source>
</evidence>
<evidence type="ECO:0000313" key="9">
    <source>
        <dbReference type="Proteomes" id="UP001238096"/>
    </source>
</evidence>
<dbReference type="EMBL" id="CP110509">
    <property type="protein sequence ID" value="WMB27947.1"/>
    <property type="molecule type" value="Genomic_DNA"/>
</dbReference>
<evidence type="ECO:0000256" key="3">
    <source>
        <dbReference type="ARBA" id="ARBA00022729"/>
    </source>
</evidence>
<evidence type="ECO:0000256" key="5">
    <source>
        <dbReference type="SAM" id="MobiDB-lite"/>
    </source>
</evidence>
<keyword evidence="3" id="KW-0732">Signal</keyword>
<evidence type="ECO:0000256" key="2">
    <source>
        <dbReference type="ARBA" id="ARBA00022525"/>
    </source>
</evidence>
<keyword evidence="6" id="KW-0472">Membrane</keyword>
<feature type="transmembrane region" description="Helical" evidence="6">
    <location>
        <begin position="47"/>
        <end position="67"/>
    </location>
</feature>
<dbReference type="InterPro" id="IPR019931">
    <property type="entry name" value="LPXTG_anchor"/>
</dbReference>
<organism evidence="8 9">
    <name type="scientific">Streptococcus didelphis</name>
    <dbReference type="NCBI Taxonomy" id="102886"/>
    <lineage>
        <taxon>Bacteria</taxon>
        <taxon>Bacillati</taxon>
        <taxon>Bacillota</taxon>
        <taxon>Bacilli</taxon>
        <taxon>Lactobacillales</taxon>
        <taxon>Streptococcaceae</taxon>
        <taxon>Streptococcus</taxon>
    </lineage>
</organism>
<evidence type="ECO:0000256" key="6">
    <source>
        <dbReference type="SAM" id="Phobius"/>
    </source>
</evidence>
<dbReference type="RefSeq" id="WP_306675797.1">
    <property type="nucleotide sequence ID" value="NZ_CP104407.1"/>
</dbReference>
<evidence type="ECO:0000256" key="1">
    <source>
        <dbReference type="ARBA" id="ARBA00022512"/>
    </source>
</evidence>
<keyword evidence="9" id="KW-1185">Reference proteome</keyword>
<gene>
    <name evidence="8" type="ORF">N1496_07995</name>
</gene>
<feature type="region of interest" description="Disordered" evidence="5">
    <location>
        <begin position="1"/>
        <end position="22"/>
    </location>
</feature>
<protein>
    <submittedName>
        <fullName evidence="8">LPXTG cell wall anchor domain-containing protein</fullName>
    </submittedName>
</protein>